<dbReference type="Proteomes" id="UP000051236">
    <property type="component" value="Unassembled WGS sequence"/>
</dbReference>
<comment type="caution">
    <text evidence="2">The sequence shown here is derived from an EMBL/GenBank/DDBJ whole genome shotgun (WGS) entry which is preliminary data.</text>
</comment>
<protein>
    <recommendedName>
        <fullName evidence="1">UPF0398 protein FC83_GL002363</fullName>
    </recommendedName>
</protein>
<gene>
    <name evidence="2" type="ORF">FC83_GL002363</name>
</gene>
<proteinExistence type="inferred from homology"/>
<name>X0PH87_9LACO</name>
<dbReference type="SUPFAM" id="SSF102405">
    <property type="entry name" value="MCP/YpsA-like"/>
    <property type="match status" value="1"/>
</dbReference>
<dbReference type="STRING" id="1423734.FC83_GL002363"/>
<dbReference type="HAMAP" id="MF_01575">
    <property type="entry name" value="UPF0398"/>
    <property type="match status" value="1"/>
</dbReference>
<dbReference type="eggNOG" id="COG4474">
    <property type="taxonomic scope" value="Bacteria"/>
</dbReference>
<keyword evidence="3" id="KW-1185">Reference proteome</keyword>
<sequence length="182" mass="20957">MRNLWVTGYRSYELNVFSEQDKKVQVIQYALKNQLKAFLDEGLAWIITGGQMGIEQWALALADDLKHGYPELRSAAMLPFSDFGSNWNEKNQLMLQTAIATADFSEPISNQPYENPQQLRTYQAFMLEHTDGALLVYDPEFPGKTKYDYAAITKYQEQTDYGLTLIDMYALEEAARQMNEIQ</sequence>
<reference evidence="2 3" key="1">
    <citation type="journal article" date="2015" name="Genome Announc.">
        <title>Expanding the biotechnology potential of lactobacilli through comparative genomics of 213 strains and associated genera.</title>
        <authorList>
            <person name="Sun Z."/>
            <person name="Harris H.M."/>
            <person name="McCann A."/>
            <person name="Guo C."/>
            <person name="Argimon S."/>
            <person name="Zhang W."/>
            <person name="Yang X."/>
            <person name="Jeffery I.B."/>
            <person name="Cooney J.C."/>
            <person name="Kagawa T.F."/>
            <person name="Liu W."/>
            <person name="Song Y."/>
            <person name="Salvetti E."/>
            <person name="Wrobel A."/>
            <person name="Rasinkangas P."/>
            <person name="Parkhill J."/>
            <person name="Rea M.C."/>
            <person name="O'Sullivan O."/>
            <person name="Ritari J."/>
            <person name="Douillard F.P."/>
            <person name="Paul Ross R."/>
            <person name="Yang R."/>
            <person name="Briner A.E."/>
            <person name="Felis G.E."/>
            <person name="de Vos W.M."/>
            <person name="Barrangou R."/>
            <person name="Klaenhammer T.R."/>
            <person name="Caufield P.W."/>
            <person name="Cui Y."/>
            <person name="Zhang H."/>
            <person name="O'Toole P.W."/>
        </authorList>
    </citation>
    <scope>NUCLEOTIDE SEQUENCE [LARGE SCALE GENOMIC DNA]</scope>
    <source>
        <strain evidence="2 3">DSM 18527</strain>
    </source>
</reference>
<dbReference type="PANTHER" id="PTHR38440:SF1">
    <property type="entry name" value="UPF0398 PROTEIN SPR0331"/>
    <property type="match status" value="1"/>
</dbReference>
<dbReference type="PANTHER" id="PTHR38440">
    <property type="entry name" value="UPF0398 PROTEIN YPSA"/>
    <property type="match status" value="1"/>
</dbReference>
<dbReference type="RefSeq" id="WP_035455205.1">
    <property type="nucleotide sequence ID" value="NZ_AZGA01000002.1"/>
</dbReference>
<accession>X0PH87</accession>
<dbReference type="InterPro" id="IPR010697">
    <property type="entry name" value="YspA"/>
</dbReference>
<dbReference type="PATRIC" id="fig|1423734.3.peg.2397"/>
<dbReference type="PIRSF" id="PIRSF021290">
    <property type="entry name" value="DUF1273"/>
    <property type="match status" value="1"/>
</dbReference>
<dbReference type="OrthoDB" id="2301957at2"/>
<comment type="similarity">
    <text evidence="1">Belongs to the UPF0398 family.</text>
</comment>
<dbReference type="NCBIfam" id="NF010181">
    <property type="entry name" value="PRK13660.1"/>
    <property type="match status" value="1"/>
</dbReference>
<dbReference type="EMBL" id="AZGA01000002">
    <property type="protein sequence ID" value="KRM36491.1"/>
    <property type="molecule type" value="Genomic_DNA"/>
</dbReference>
<evidence type="ECO:0000256" key="1">
    <source>
        <dbReference type="HAMAP-Rule" id="MF_01575"/>
    </source>
</evidence>
<dbReference type="Gene3D" id="3.40.50.450">
    <property type="match status" value="1"/>
</dbReference>
<dbReference type="Pfam" id="PF06908">
    <property type="entry name" value="YpsA"/>
    <property type="match status" value="1"/>
</dbReference>
<organism evidence="2 3">
    <name type="scientific">Agrilactobacillus composti DSM 18527 = JCM 14202</name>
    <dbReference type="NCBI Taxonomy" id="1423734"/>
    <lineage>
        <taxon>Bacteria</taxon>
        <taxon>Bacillati</taxon>
        <taxon>Bacillota</taxon>
        <taxon>Bacilli</taxon>
        <taxon>Lactobacillales</taxon>
        <taxon>Lactobacillaceae</taxon>
        <taxon>Agrilactobacillus</taxon>
    </lineage>
</organism>
<evidence type="ECO:0000313" key="3">
    <source>
        <dbReference type="Proteomes" id="UP000051236"/>
    </source>
</evidence>
<evidence type="ECO:0000313" key="2">
    <source>
        <dbReference type="EMBL" id="KRM36491.1"/>
    </source>
</evidence>
<dbReference type="AlphaFoldDB" id="X0PH87"/>